<protein>
    <recommendedName>
        <fullName evidence="3">Transposase</fullName>
    </recommendedName>
</protein>
<dbReference type="HOGENOM" id="CLU_3319455_0_0_6"/>
<comment type="caution">
    <text evidence="1">The sequence shown here is derived from an EMBL/GenBank/DDBJ whole genome shotgun (WGS) entry which is preliminary data.</text>
</comment>
<name>A0A077PU60_XENBV</name>
<organism evidence="1 2">
    <name type="scientific">Xenorhabdus bovienii str. kraussei Becker Underwood</name>
    <dbReference type="NCBI Taxonomy" id="1398204"/>
    <lineage>
        <taxon>Bacteria</taxon>
        <taxon>Pseudomonadati</taxon>
        <taxon>Pseudomonadota</taxon>
        <taxon>Gammaproteobacteria</taxon>
        <taxon>Enterobacterales</taxon>
        <taxon>Morganellaceae</taxon>
        <taxon>Xenorhabdus</taxon>
    </lineage>
</organism>
<reference evidence="1" key="1">
    <citation type="submission" date="2013-07" db="EMBL/GenBank/DDBJ databases">
        <title>Sub-species coevolution in mutualistic symbiosis.</title>
        <authorList>
            <person name="Murfin K."/>
            <person name="Klassen J."/>
            <person name="Lee M."/>
            <person name="Forst S."/>
            <person name="Stock P."/>
            <person name="Goodrich-Blair H."/>
        </authorList>
    </citation>
    <scope>NUCLEOTIDE SEQUENCE [LARGE SCALE GENOMIC DNA]</scope>
    <source>
        <strain evidence="1">Kraussei Becker Underwood</strain>
    </source>
</reference>
<dbReference type="Proteomes" id="UP000028493">
    <property type="component" value="Unassembled WGS sequence"/>
</dbReference>
<dbReference type="EMBL" id="CBSZ010000220">
    <property type="protein sequence ID" value="CDH24558.1"/>
    <property type="molecule type" value="Genomic_DNA"/>
</dbReference>
<evidence type="ECO:0000313" key="1">
    <source>
        <dbReference type="EMBL" id="CDH24558.1"/>
    </source>
</evidence>
<sequence>MENGNYCTFRAIFNRSKTQLIDLAKMGIAYKLSHSSYRI</sequence>
<dbReference type="AlphaFoldDB" id="A0A077PU60"/>
<evidence type="ECO:0008006" key="3">
    <source>
        <dbReference type="Google" id="ProtNLM"/>
    </source>
</evidence>
<evidence type="ECO:0000313" key="2">
    <source>
        <dbReference type="Proteomes" id="UP000028493"/>
    </source>
</evidence>
<accession>A0A077PU60</accession>
<proteinExistence type="predicted"/>
<gene>
    <name evidence="1" type="ORF">XBKB1_2970007</name>
</gene>